<evidence type="ECO:0000313" key="1">
    <source>
        <dbReference type="EMBL" id="ETJ30728.1"/>
    </source>
</evidence>
<reference evidence="1" key="1">
    <citation type="submission" date="2013-12" db="EMBL/GenBank/DDBJ databases">
        <title>A Varibaculum cambriense genome reconstructed from a premature infant gut community with otherwise low bacterial novelty that shifts toward anaerobic metabolism during the third week of life.</title>
        <authorList>
            <person name="Brown C.T."/>
            <person name="Sharon I."/>
            <person name="Thomas B.C."/>
            <person name="Castelle C.J."/>
            <person name="Morowitz M.J."/>
            <person name="Banfield J.F."/>
        </authorList>
    </citation>
    <scope>NUCLEOTIDE SEQUENCE</scope>
</reference>
<feature type="non-terminal residue" evidence="1">
    <location>
        <position position="51"/>
    </location>
</feature>
<gene>
    <name evidence="1" type="ORF">Q604_UNBC14757G0001</name>
</gene>
<proteinExistence type="predicted"/>
<sequence length="51" mass="5989">MSRSIDLLKHRYLKNIKENPELFIGIELEYPVANLEGLATDVDVIKELFHY</sequence>
<organism evidence="1">
    <name type="scientific">human gut metagenome</name>
    <dbReference type="NCBI Taxonomy" id="408170"/>
    <lineage>
        <taxon>unclassified sequences</taxon>
        <taxon>metagenomes</taxon>
        <taxon>organismal metagenomes</taxon>
    </lineage>
</organism>
<protein>
    <submittedName>
        <fullName evidence="1">Gamma-glutamylcysteine synthetase</fullName>
    </submittedName>
</protein>
<dbReference type="EMBL" id="AZMM01014757">
    <property type="protein sequence ID" value="ETJ30728.1"/>
    <property type="molecule type" value="Genomic_DNA"/>
</dbReference>
<dbReference type="AlphaFoldDB" id="W1XK30"/>
<name>W1XK30_9ZZZZ</name>
<comment type="caution">
    <text evidence="1">The sequence shown here is derived from an EMBL/GenBank/DDBJ whole genome shotgun (WGS) entry which is preliminary data.</text>
</comment>
<accession>W1XK30</accession>